<name>A0A6D2L746_9BRAS</name>
<dbReference type="InterPro" id="IPR036047">
    <property type="entry name" value="F-box-like_dom_sf"/>
</dbReference>
<organism evidence="2 3">
    <name type="scientific">Microthlaspi erraticum</name>
    <dbReference type="NCBI Taxonomy" id="1685480"/>
    <lineage>
        <taxon>Eukaryota</taxon>
        <taxon>Viridiplantae</taxon>
        <taxon>Streptophyta</taxon>
        <taxon>Embryophyta</taxon>
        <taxon>Tracheophyta</taxon>
        <taxon>Spermatophyta</taxon>
        <taxon>Magnoliopsida</taxon>
        <taxon>eudicotyledons</taxon>
        <taxon>Gunneridae</taxon>
        <taxon>Pentapetalae</taxon>
        <taxon>rosids</taxon>
        <taxon>malvids</taxon>
        <taxon>Brassicales</taxon>
        <taxon>Brassicaceae</taxon>
        <taxon>Coluteocarpeae</taxon>
        <taxon>Microthlaspi</taxon>
    </lineage>
</organism>
<dbReference type="InterPro" id="IPR055294">
    <property type="entry name" value="FBL60-like"/>
</dbReference>
<dbReference type="InterPro" id="IPR055411">
    <property type="entry name" value="LRR_FXL15/At3g58940/PEG3-like"/>
</dbReference>
<evidence type="ECO:0000313" key="3">
    <source>
        <dbReference type="Proteomes" id="UP000467841"/>
    </source>
</evidence>
<dbReference type="InterPro" id="IPR001810">
    <property type="entry name" value="F-box_dom"/>
</dbReference>
<dbReference type="Pfam" id="PF24758">
    <property type="entry name" value="LRR_At5g56370"/>
    <property type="match status" value="1"/>
</dbReference>
<comment type="caution">
    <text evidence="2">The sequence shown here is derived from an EMBL/GenBank/DDBJ whole genome shotgun (WGS) entry which is preliminary data.</text>
</comment>
<dbReference type="PANTHER" id="PTHR31293:SF12">
    <property type="entry name" value="RNI-LIKE SUPERFAMILY PROTEIN"/>
    <property type="match status" value="1"/>
</dbReference>
<evidence type="ECO:0000259" key="1">
    <source>
        <dbReference type="PROSITE" id="PS50181"/>
    </source>
</evidence>
<gene>
    <name evidence="2" type="ORF">MERR_LOCUS49779</name>
</gene>
<dbReference type="OrthoDB" id="1105302at2759"/>
<proteinExistence type="predicted"/>
<dbReference type="SUPFAM" id="SSF81383">
    <property type="entry name" value="F-box domain"/>
    <property type="match status" value="1"/>
</dbReference>
<dbReference type="SUPFAM" id="SSF52058">
    <property type="entry name" value="L domain-like"/>
    <property type="match status" value="1"/>
</dbReference>
<dbReference type="PANTHER" id="PTHR31293">
    <property type="entry name" value="RNI-LIKE SUPERFAMILY PROTEIN"/>
    <property type="match status" value="1"/>
</dbReference>
<sequence>MEDRISALPNDLLVKILLHVSTKHVASTMILSKRWRFVWAKLEYIEDTDDQRARDSACSFLDKALELHKESVLETLRIDIKGSLFIDVDVDFEKWIANAVDRHVRVLEFELLKSRKLTNLPNSLYTCKTLVELTLSHNVLVDVPSAPCLPSLKKMLLFLVVYKDEDSLLRLVSNCSVLAKSTISFFISDRWKENTSIKNIHLTKDQPCIHIFCRADNKILRSLSLATSLALCLKFPMVPISISTHLSLSFFVEDWSLTRYCDHINFNHRRLWILVGLPSLIFGCLRYMQRPMAGRVYFYLFSGTLLNYGFSISVL</sequence>
<dbReference type="Pfam" id="PF00646">
    <property type="entry name" value="F-box"/>
    <property type="match status" value="1"/>
</dbReference>
<evidence type="ECO:0000313" key="2">
    <source>
        <dbReference type="EMBL" id="CAA7062543.1"/>
    </source>
</evidence>
<accession>A0A6D2L746</accession>
<dbReference type="PROSITE" id="PS50181">
    <property type="entry name" value="FBOX"/>
    <property type="match status" value="1"/>
</dbReference>
<keyword evidence="3" id="KW-1185">Reference proteome</keyword>
<dbReference type="AlphaFoldDB" id="A0A6D2L746"/>
<feature type="domain" description="F-box" evidence="1">
    <location>
        <begin position="2"/>
        <end position="48"/>
    </location>
</feature>
<reference evidence="2" key="1">
    <citation type="submission" date="2020-01" db="EMBL/GenBank/DDBJ databases">
        <authorList>
            <person name="Mishra B."/>
        </authorList>
    </citation>
    <scope>NUCLEOTIDE SEQUENCE [LARGE SCALE GENOMIC DNA]</scope>
</reference>
<dbReference type="EMBL" id="CACVBM020001940">
    <property type="protein sequence ID" value="CAA7062543.1"/>
    <property type="molecule type" value="Genomic_DNA"/>
</dbReference>
<dbReference type="SMART" id="SM00256">
    <property type="entry name" value="FBOX"/>
    <property type="match status" value="1"/>
</dbReference>
<dbReference type="Proteomes" id="UP000467841">
    <property type="component" value="Unassembled WGS sequence"/>
</dbReference>
<protein>
    <recommendedName>
        <fullName evidence="1">F-box domain-containing protein</fullName>
    </recommendedName>
</protein>